<dbReference type="Proteomes" id="UP000053398">
    <property type="component" value="Unassembled WGS sequence"/>
</dbReference>
<evidence type="ECO:0000256" key="9">
    <source>
        <dbReference type="SAM" id="MobiDB-lite"/>
    </source>
</evidence>
<dbReference type="InterPro" id="IPR011712">
    <property type="entry name" value="Sig_transdc_His_kin_sub3_dim/P"/>
</dbReference>
<feature type="transmembrane region" description="Helical" evidence="10">
    <location>
        <begin position="102"/>
        <end position="123"/>
    </location>
</feature>
<sequence>MTDPTTPASAHRTAAHASRLPRSLTSDPDQRVTVSIISGLAAWRMLDRHHPHVRRWAVPAFCAVLGLPSLLNPANRAHLPGEIVLTLAYTVPLLWREHRPGPVFALTTIASLLALPLHVLNGADAARIVALYNVGRYGTPRQLAAACTVTAAQLIVWAWTFWDSGYLRHAKRPEMITVLAMLAVTACAGLALTGRLAKAYIVALETERDQQTRLAAAQERTRVSREMHDILGHTLAVIVGLADGAAALAKTRPERSADTLHLIADSGREALAELRHLLTVVDDRAPDTADAPLAPQPTLGDLPALLNRVRAAGPAATLRTDGDLTTLGKGVQLTAYRIVQEALTNTLKHAAVDTRVTVDVGTDGGTVHVTAEDSGPARRATAEHPGGQGLVGMRQRAALYRGHVTAGPTASGGWRVHATLNASTGAREKHST</sequence>
<dbReference type="InterPro" id="IPR055558">
    <property type="entry name" value="DUF7134"/>
</dbReference>
<dbReference type="EMBL" id="LMWP01000035">
    <property type="protein sequence ID" value="KUN20252.1"/>
    <property type="molecule type" value="Genomic_DNA"/>
</dbReference>
<reference evidence="14 15" key="1">
    <citation type="submission" date="2015-10" db="EMBL/GenBank/DDBJ databases">
        <title>Draft genome sequence of Streptomyces corchorusii DSM 40340, type strain for the species Streptomyces corchorusii.</title>
        <authorList>
            <person name="Ruckert C."/>
            <person name="Winkler A."/>
            <person name="Kalinowski J."/>
            <person name="Kampfer P."/>
            <person name="Glaeser S."/>
        </authorList>
    </citation>
    <scope>NUCLEOTIDE SEQUENCE [LARGE SCALE GENOMIC DNA]</scope>
    <source>
        <strain evidence="14 15">DSM 40340</strain>
    </source>
</reference>
<organism evidence="14 15">
    <name type="scientific">Streptomyces corchorusii</name>
    <name type="common">Streptomyces chibaensis</name>
    <dbReference type="NCBI Taxonomy" id="1903"/>
    <lineage>
        <taxon>Bacteria</taxon>
        <taxon>Bacillati</taxon>
        <taxon>Actinomycetota</taxon>
        <taxon>Actinomycetes</taxon>
        <taxon>Kitasatosporales</taxon>
        <taxon>Streptomycetaceae</taxon>
        <taxon>Streptomyces</taxon>
    </lineage>
</organism>
<dbReference type="Pfam" id="PF07730">
    <property type="entry name" value="HisKA_3"/>
    <property type="match status" value="1"/>
</dbReference>
<evidence type="ECO:0000256" key="10">
    <source>
        <dbReference type="SAM" id="Phobius"/>
    </source>
</evidence>
<keyword evidence="8" id="KW-0902">Two-component regulatory system</keyword>
<dbReference type="InterPro" id="IPR050482">
    <property type="entry name" value="Sensor_HK_TwoCompSys"/>
</dbReference>
<evidence type="ECO:0000256" key="2">
    <source>
        <dbReference type="ARBA" id="ARBA00012438"/>
    </source>
</evidence>
<evidence type="ECO:0000256" key="4">
    <source>
        <dbReference type="ARBA" id="ARBA00022679"/>
    </source>
</evidence>
<dbReference type="GO" id="GO:0000155">
    <property type="term" value="F:phosphorelay sensor kinase activity"/>
    <property type="evidence" value="ECO:0007669"/>
    <property type="project" value="InterPro"/>
</dbReference>
<feature type="domain" description="Histidine kinase/HSP90-like ATPase" evidence="11">
    <location>
        <begin position="331"/>
        <end position="421"/>
    </location>
</feature>
<dbReference type="InterPro" id="IPR003594">
    <property type="entry name" value="HATPase_dom"/>
</dbReference>
<evidence type="ECO:0000259" key="13">
    <source>
        <dbReference type="Pfam" id="PF23539"/>
    </source>
</evidence>
<dbReference type="RefSeq" id="WP_059265120.1">
    <property type="nucleotide sequence ID" value="NZ_KQ948362.1"/>
</dbReference>
<feature type="domain" description="DUF7134" evidence="13">
    <location>
        <begin position="43"/>
        <end position="186"/>
    </location>
</feature>
<evidence type="ECO:0000256" key="5">
    <source>
        <dbReference type="ARBA" id="ARBA00022741"/>
    </source>
</evidence>
<keyword evidence="15" id="KW-1185">Reference proteome</keyword>
<keyword evidence="10" id="KW-0812">Transmembrane</keyword>
<evidence type="ECO:0000259" key="11">
    <source>
        <dbReference type="Pfam" id="PF02518"/>
    </source>
</evidence>
<keyword evidence="10" id="KW-1133">Transmembrane helix</keyword>
<dbReference type="AlphaFoldDB" id="A0A101PZ09"/>
<feature type="transmembrane region" description="Helical" evidence="10">
    <location>
        <begin position="174"/>
        <end position="192"/>
    </location>
</feature>
<evidence type="ECO:0000256" key="6">
    <source>
        <dbReference type="ARBA" id="ARBA00022777"/>
    </source>
</evidence>
<feature type="compositionally biased region" description="Low complexity" evidence="9">
    <location>
        <begin position="1"/>
        <end position="18"/>
    </location>
</feature>
<dbReference type="CDD" id="cd16917">
    <property type="entry name" value="HATPase_UhpB-NarQ-NarX-like"/>
    <property type="match status" value="1"/>
</dbReference>
<proteinExistence type="predicted"/>
<name>A0A101PZ09_STRCK</name>
<keyword evidence="7" id="KW-0067">ATP-binding</keyword>
<comment type="catalytic activity">
    <reaction evidence="1">
        <text>ATP + protein L-histidine = ADP + protein N-phospho-L-histidine.</text>
        <dbReference type="EC" id="2.7.13.3"/>
    </reaction>
</comment>
<gene>
    <name evidence="14" type="ORF">AQJ11_28980</name>
</gene>
<dbReference type="Pfam" id="PF02518">
    <property type="entry name" value="HATPase_c"/>
    <property type="match status" value="1"/>
</dbReference>
<dbReference type="GO" id="GO:0016020">
    <property type="term" value="C:membrane"/>
    <property type="evidence" value="ECO:0007669"/>
    <property type="project" value="InterPro"/>
</dbReference>
<keyword evidence="10" id="KW-0472">Membrane</keyword>
<keyword evidence="6 14" id="KW-0418">Kinase</keyword>
<dbReference type="PANTHER" id="PTHR24421">
    <property type="entry name" value="NITRATE/NITRITE SENSOR PROTEIN NARX-RELATED"/>
    <property type="match status" value="1"/>
</dbReference>
<dbReference type="Gene3D" id="3.30.565.10">
    <property type="entry name" value="Histidine kinase-like ATPase, C-terminal domain"/>
    <property type="match status" value="1"/>
</dbReference>
<dbReference type="GO" id="GO:0005524">
    <property type="term" value="F:ATP binding"/>
    <property type="evidence" value="ECO:0007669"/>
    <property type="project" value="UniProtKB-KW"/>
</dbReference>
<keyword evidence="5" id="KW-0547">Nucleotide-binding</keyword>
<dbReference type="Gene3D" id="1.20.5.1930">
    <property type="match status" value="1"/>
</dbReference>
<dbReference type="EC" id="2.7.13.3" evidence="2"/>
<evidence type="ECO:0000256" key="7">
    <source>
        <dbReference type="ARBA" id="ARBA00022840"/>
    </source>
</evidence>
<keyword evidence="4" id="KW-0808">Transferase</keyword>
<accession>A0A101PZ09</accession>
<feature type="transmembrane region" description="Helical" evidence="10">
    <location>
        <begin position="143"/>
        <end position="162"/>
    </location>
</feature>
<dbReference type="InterPro" id="IPR036890">
    <property type="entry name" value="HATPase_C_sf"/>
</dbReference>
<comment type="caution">
    <text evidence="14">The sequence shown here is derived from an EMBL/GenBank/DDBJ whole genome shotgun (WGS) entry which is preliminary data.</text>
</comment>
<protein>
    <recommendedName>
        <fullName evidence="2">histidine kinase</fullName>
        <ecNumber evidence="2">2.7.13.3</ecNumber>
    </recommendedName>
</protein>
<dbReference type="SUPFAM" id="SSF55874">
    <property type="entry name" value="ATPase domain of HSP90 chaperone/DNA topoisomerase II/histidine kinase"/>
    <property type="match status" value="1"/>
</dbReference>
<keyword evidence="3" id="KW-0597">Phosphoprotein</keyword>
<dbReference type="GO" id="GO:0046983">
    <property type="term" value="F:protein dimerization activity"/>
    <property type="evidence" value="ECO:0007669"/>
    <property type="project" value="InterPro"/>
</dbReference>
<evidence type="ECO:0000259" key="12">
    <source>
        <dbReference type="Pfam" id="PF07730"/>
    </source>
</evidence>
<evidence type="ECO:0000256" key="3">
    <source>
        <dbReference type="ARBA" id="ARBA00022553"/>
    </source>
</evidence>
<feature type="domain" description="Signal transduction histidine kinase subgroup 3 dimerisation and phosphoacceptor" evidence="12">
    <location>
        <begin position="219"/>
        <end position="280"/>
    </location>
</feature>
<evidence type="ECO:0000256" key="1">
    <source>
        <dbReference type="ARBA" id="ARBA00000085"/>
    </source>
</evidence>
<feature type="region of interest" description="Disordered" evidence="9">
    <location>
        <begin position="1"/>
        <end position="26"/>
    </location>
</feature>
<evidence type="ECO:0000256" key="8">
    <source>
        <dbReference type="ARBA" id="ARBA00023012"/>
    </source>
</evidence>
<dbReference type="Pfam" id="PF23539">
    <property type="entry name" value="DUF7134"/>
    <property type="match status" value="1"/>
</dbReference>
<dbReference type="PANTHER" id="PTHR24421:SF10">
    <property type="entry name" value="NITRATE_NITRITE SENSOR PROTEIN NARQ"/>
    <property type="match status" value="1"/>
</dbReference>
<evidence type="ECO:0000313" key="15">
    <source>
        <dbReference type="Proteomes" id="UP000053398"/>
    </source>
</evidence>
<evidence type="ECO:0000313" key="14">
    <source>
        <dbReference type="EMBL" id="KUN20252.1"/>
    </source>
</evidence>